<dbReference type="Proteomes" id="UP001156881">
    <property type="component" value="Unassembled WGS sequence"/>
</dbReference>
<organism evidence="4 5">
    <name type="scientific">Methylobacterium brachythecii</name>
    <dbReference type="NCBI Taxonomy" id="1176177"/>
    <lineage>
        <taxon>Bacteria</taxon>
        <taxon>Pseudomonadati</taxon>
        <taxon>Pseudomonadota</taxon>
        <taxon>Alphaproteobacteria</taxon>
        <taxon>Hyphomicrobiales</taxon>
        <taxon>Methylobacteriaceae</taxon>
        <taxon>Methylobacterium</taxon>
    </lineage>
</organism>
<sequence>MSVLCHPSSLLVAFALLVPAEAFAEAGPDRTGSGGGPASTITAPNTNALGVTKPPGVEEGPATPQERRELQKIEQRDQRIENGVCDGCR</sequence>
<evidence type="ECO:0000256" key="1">
    <source>
        <dbReference type="SAM" id="MobiDB-lite"/>
    </source>
</evidence>
<evidence type="ECO:0000256" key="2">
    <source>
        <dbReference type="SAM" id="SignalP"/>
    </source>
</evidence>
<keyword evidence="2" id="KW-0732">Signal</keyword>
<dbReference type="EMBL" id="JACIDN010000003">
    <property type="protein sequence ID" value="MBB3902341.1"/>
    <property type="molecule type" value="Genomic_DNA"/>
</dbReference>
<comment type="caution">
    <text evidence="4">The sequence shown here is derived from an EMBL/GenBank/DDBJ whole genome shotgun (WGS) entry which is preliminary data.</text>
</comment>
<dbReference type="RefSeq" id="WP_183504182.1">
    <property type="nucleotide sequence ID" value="NZ_BSPG01000001.1"/>
</dbReference>
<evidence type="ECO:0000313" key="3">
    <source>
        <dbReference type="EMBL" id="GLS42190.1"/>
    </source>
</evidence>
<proteinExistence type="predicted"/>
<dbReference type="Proteomes" id="UP000517759">
    <property type="component" value="Unassembled WGS sequence"/>
</dbReference>
<keyword evidence="6" id="KW-1185">Reference proteome</keyword>
<evidence type="ECO:0000313" key="6">
    <source>
        <dbReference type="Proteomes" id="UP001156881"/>
    </source>
</evidence>
<dbReference type="EMBL" id="BSPG01000001">
    <property type="protein sequence ID" value="GLS42190.1"/>
    <property type="molecule type" value="Genomic_DNA"/>
</dbReference>
<gene>
    <name evidence="3" type="ORF">GCM10007884_01750</name>
    <name evidence="4" type="ORF">GGR33_001836</name>
</gene>
<protein>
    <submittedName>
        <fullName evidence="4">Uncharacterized protein</fullName>
    </submittedName>
</protein>
<evidence type="ECO:0000313" key="5">
    <source>
        <dbReference type="Proteomes" id="UP000517759"/>
    </source>
</evidence>
<feature type="region of interest" description="Disordered" evidence="1">
    <location>
        <begin position="25"/>
        <end position="78"/>
    </location>
</feature>
<feature type="compositionally biased region" description="Polar residues" evidence="1">
    <location>
        <begin position="39"/>
        <end position="49"/>
    </location>
</feature>
<feature type="chain" id="PRO_5030660133" evidence="2">
    <location>
        <begin position="25"/>
        <end position="89"/>
    </location>
</feature>
<accession>A0A7W6AK69</accession>
<reference evidence="6" key="2">
    <citation type="journal article" date="2019" name="Int. J. Syst. Evol. Microbiol.">
        <title>The Global Catalogue of Microorganisms (GCM) 10K type strain sequencing project: providing services to taxonomists for standard genome sequencing and annotation.</title>
        <authorList>
            <consortium name="The Broad Institute Genomics Platform"/>
            <consortium name="The Broad Institute Genome Sequencing Center for Infectious Disease"/>
            <person name="Wu L."/>
            <person name="Ma J."/>
        </authorList>
    </citation>
    <scope>NUCLEOTIDE SEQUENCE [LARGE SCALE GENOMIC DNA]</scope>
    <source>
        <strain evidence="6">NBRC 107710</strain>
    </source>
</reference>
<name>A0A7W6AK69_9HYPH</name>
<feature type="signal peptide" evidence="2">
    <location>
        <begin position="1"/>
        <end position="24"/>
    </location>
</feature>
<evidence type="ECO:0000313" key="4">
    <source>
        <dbReference type="EMBL" id="MBB3902341.1"/>
    </source>
</evidence>
<dbReference type="AlphaFoldDB" id="A0A7W6AK69"/>
<reference evidence="3" key="4">
    <citation type="submission" date="2023-01" db="EMBL/GenBank/DDBJ databases">
        <title>Draft genome sequence of Methylobacterium brachythecii strain NBRC 107710.</title>
        <authorList>
            <person name="Sun Q."/>
            <person name="Mori K."/>
        </authorList>
    </citation>
    <scope>NUCLEOTIDE SEQUENCE</scope>
    <source>
        <strain evidence="3">NBRC 107710</strain>
    </source>
</reference>
<reference evidence="3" key="1">
    <citation type="journal article" date="2014" name="Int. J. Syst. Evol. Microbiol.">
        <title>Complete genome of a new Firmicutes species belonging to the dominant human colonic microbiota ('Ruminococcus bicirculans') reveals two chromosomes and a selective capacity to utilize plant glucans.</title>
        <authorList>
            <consortium name="NISC Comparative Sequencing Program"/>
            <person name="Wegmann U."/>
            <person name="Louis P."/>
            <person name="Goesmann A."/>
            <person name="Henrissat B."/>
            <person name="Duncan S.H."/>
            <person name="Flint H.J."/>
        </authorList>
    </citation>
    <scope>NUCLEOTIDE SEQUENCE</scope>
    <source>
        <strain evidence="3">NBRC 107710</strain>
    </source>
</reference>
<reference evidence="4 5" key="3">
    <citation type="submission" date="2020-08" db="EMBL/GenBank/DDBJ databases">
        <title>Genomic Encyclopedia of Type Strains, Phase IV (KMG-IV): sequencing the most valuable type-strain genomes for metagenomic binning, comparative biology and taxonomic classification.</title>
        <authorList>
            <person name="Goeker M."/>
        </authorList>
    </citation>
    <scope>NUCLEOTIDE SEQUENCE [LARGE SCALE GENOMIC DNA]</scope>
    <source>
        <strain evidence="4 5">DSM 24105</strain>
    </source>
</reference>
<feature type="compositionally biased region" description="Basic and acidic residues" evidence="1">
    <location>
        <begin position="65"/>
        <end position="78"/>
    </location>
</feature>